<gene>
    <name evidence="1" type="ORF">Q9L58_010666</name>
</gene>
<comment type="caution">
    <text evidence="1">The sequence shown here is derived from an EMBL/GenBank/DDBJ whole genome shotgun (WGS) entry which is preliminary data.</text>
</comment>
<dbReference type="Proteomes" id="UP001447188">
    <property type="component" value="Unassembled WGS sequence"/>
</dbReference>
<accession>A0ABR3G3G3</accession>
<organism evidence="1 2">
    <name type="scientific">Discina gigas</name>
    <dbReference type="NCBI Taxonomy" id="1032678"/>
    <lineage>
        <taxon>Eukaryota</taxon>
        <taxon>Fungi</taxon>
        <taxon>Dikarya</taxon>
        <taxon>Ascomycota</taxon>
        <taxon>Pezizomycotina</taxon>
        <taxon>Pezizomycetes</taxon>
        <taxon>Pezizales</taxon>
        <taxon>Discinaceae</taxon>
        <taxon>Discina</taxon>
    </lineage>
</organism>
<keyword evidence="2" id="KW-1185">Reference proteome</keyword>
<evidence type="ECO:0000313" key="2">
    <source>
        <dbReference type="Proteomes" id="UP001447188"/>
    </source>
</evidence>
<reference evidence="1 2" key="1">
    <citation type="submission" date="2024-02" db="EMBL/GenBank/DDBJ databases">
        <title>Discinaceae phylogenomics.</title>
        <authorList>
            <person name="Dirks A.C."/>
            <person name="James T.Y."/>
        </authorList>
    </citation>
    <scope>NUCLEOTIDE SEQUENCE [LARGE SCALE GENOMIC DNA]</scope>
    <source>
        <strain evidence="1 2">ACD0624</strain>
    </source>
</reference>
<feature type="non-terminal residue" evidence="1">
    <location>
        <position position="1"/>
    </location>
</feature>
<dbReference type="EMBL" id="JBBBZM010000597">
    <property type="protein sequence ID" value="KAL0630487.1"/>
    <property type="molecule type" value="Genomic_DNA"/>
</dbReference>
<sequence>TWIQPQSRIEEIDNEAHPPWHHNNLDIKIDTGSKSQAAYLHTIRTQDNSLNSNILKMYPEGSLLNGQGGSGVVAIRSGIITQQASYQLGPENEVFNL</sequence>
<proteinExistence type="predicted"/>
<evidence type="ECO:0000313" key="1">
    <source>
        <dbReference type="EMBL" id="KAL0630487.1"/>
    </source>
</evidence>
<protein>
    <submittedName>
        <fullName evidence="1">Uncharacterized protein</fullName>
    </submittedName>
</protein>
<name>A0ABR3G3G3_9PEZI</name>